<evidence type="ECO:0000256" key="6">
    <source>
        <dbReference type="SAM" id="Coils"/>
    </source>
</evidence>
<gene>
    <name evidence="8" type="ORF">CHS0354_000461</name>
</gene>
<dbReference type="PROSITE" id="PS50862">
    <property type="entry name" value="AA_TRNA_LIGASE_II"/>
    <property type="match status" value="1"/>
</dbReference>
<name>A0AAE0T7D1_9BIVA</name>
<dbReference type="Pfam" id="PF01409">
    <property type="entry name" value="tRNA-synt_2d"/>
    <property type="match status" value="1"/>
</dbReference>
<protein>
    <recommendedName>
        <fullName evidence="7">Aminoacyl-transfer RNA synthetases class-II family profile domain-containing protein</fullName>
    </recommendedName>
</protein>
<evidence type="ECO:0000256" key="5">
    <source>
        <dbReference type="ARBA" id="ARBA00023146"/>
    </source>
</evidence>
<dbReference type="GO" id="GO:0004826">
    <property type="term" value="F:phenylalanine-tRNA ligase activity"/>
    <property type="evidence" value="ECO:0007669"/>
    <property type="project" value="InterPro"/>
</dbReference>
<accession>A0AAE0T7D1</accession>
<dbReference type="GO" id="GO:0005524">
    <property type="term" value="F:ATP binding"/>
    <property type="evidence" value="ECO:0007669"/>
    <property type="project" value="UniProtKB-KW"/>
</dbReference>
<organism evidence="8 9">
    <name type="scientific">Potamilus streckersoni</name>
    <dbReference type="NCBI Taxonomy" id="2493646"/>
    <lineage>
        <taxon>Eukaryota</taxon>
        <taxon>Metazoa</taxon>
        <taxon>Spiralia</taxon>
        <taxon>Lophotrochozoa</taxon>
        <taxon>Mollusca</taxon>
        <taxon>Bivalvia</taxon>
        <taxon>Autobranchia</taxon>
        <taxon>Heteroconchia</taxon>
        <taxon>Palaeoheterodonta</taxon>
        <taxon>Unionida</taxon>
        <taxon>Unionoidea</taxon>
        <taxon>Unionidae</taxon>
        <taxon>Ambleminae</taxon>
        <taxon>Lampsilini</taxon>
        <taxon>Potamilus</taxon>
    </lineage>
</organism>
<keyword evidence="9" id="KW-1185">Reference proteome</keyword>
<reference evidence="8" key="1">
    <citation type="journal article" date="2021" name="Genome Biol. Evol.">
        <title>A High-Quality Reference Genome for a Parasitic Bivalve with Doubly Uniparental Inheritance (Bivalvia: Unionida).</title>
        <authorList>
            <person name="Smith C.H."/>
        </authorList>
    </citation>
    <scope>NUCLEOTIDE SEQUENCE</scope>
    <source>
        <strain evidence="8">CHS0354</strain>
    </source>
</reference>
<dbReference type="SUPFAM" id="SSF55681">
    <property type="entry name" value="Class II aaRS and biotin synthetases"/>
    <property type="match status" value="1"/>
</dbReference>
<dbReference type="SUPFAM" id="SSF46589">
    <property type="entry name" value="tRNA-binding arm"/>
    <property type="match status" value="1"/>
</dbReference>
<evidence type="ECO:0000256" key="4">
    <source>
        <dbReference type="ARBA" id="ARBA00022917"/>
    </source>
</evidence>
<keyword evidence="3" id="KW-0067">ATP-binding</keyword>
<dbReference type="AlphaFoldDB" id="A0AAE0T7D1"/>
<evidence type="ECO:0000259" key="7">
    <source>
        <dbReference type="PROSITE" id="PS50862"/>
    </source>
</evidence>
<keyword evidence="4" id="KW-0648">Protein biosynthesis</keyword>
<evidence type="ECO:0000313" key="9">
    <source>
        <dbReference type="Proteomes" id="UP001195483"/>
    </source>
</evidence>
<feature type="domain" description="Aminoacyl-transfer RNA synthetases class-II family profile" evidence="7">
    <location>
        <begin position="106"/>
        <end position="214"/>
    </location>
</feature>
<keyword evidence="2" id="KW-0547">Nucleotide-binding</keyword>
<keyword evidence="1" id="KW-0436">Ligase</keyword>
<dbReference type="GO" id="GO:0006432">
    <property type="term" value="P:phenylalanyl-tRNA aminoacylation"/>
    <property type="evidence" value="ECO:0007669"/>
    <property type="project" value="InterPro"/>
</dbReference>
<dbReference type="GO" id="GO:0005737">
    <property type="term" value="C:cytoplasm"/>
    <property type="evidence" value="ECO:0007669"/>
    <property type="project" value="InterPro"/>
</dbReference>
<dbReference type="InterPro" id="IPR004188">
    <property type="entry name" value="Phe-tRNA_ligase_II_N"/>
</dbReference>
<dbReference type="Proteomes" id="UP001195483">
    <property type="component" value="Unassembled WGS sequence"/>
</dbReference>
<dbReference type="InterPro" id="IPR010978">
    <property type="entry name" value="tRNA-bd_arm"/>
</dbReference>
<proteinExistence type="predicted"/>
<dbReference type="Gene3D" id="3.30.930.10">
    <property type="entry name" value="Bira Bifunctional Protein, Domain 2"/>
    <property type="match status" value="1"/>
</dbReference>
<dbReference type="EMBL" id="JAEAOA010000085">
    <property type="protein sequence ID" value="KAK3604803.1"/>
    <property type="molecule type" value="Genomic_DNA"/>
</dbReference>
<evidence type="ECO:0000256" key="1">
    <source>
        <dbReference type="ARBA" id="ARBA00022598"/>
    </source>
</evidence>
<evidence type="ECO:0000256" key="2">
    <source>
        <dbReference type="ARBA" id="ARBA00022741"/>
    </source>
</evidence>
<dbReference type="InterPro" id="IPR002319">
    <property type="entry name" value="Phenylalanyl-tRNA_Synthase"/>
</dbReference>
<evidence type="ECO:0000256" key="3">
    <source>
        <dbReference type="ARBA" id="ARBA00022840"/>
    </source>
</evidence>
<dbReference type="InterPro" id="IPR006195">
    <property type="entry name" value="aa-tRNA-synth_II"/>
</dbReference>
<feature type="coiled-coil region" evidence="6">
    <location>
        <begin position="49"/>
        <end position="80"/>
    </location>
</feature>
<sequence length="214" mass="25081">MNVEEIKKVADTIRDFSISFPEHLEEFKSRFLSRKGLFSVYFDRLKLVNVEERVELGRLLNELKEQAKEKYAHFAKLLSEEKNSTFEFDFTLPGSHLFNGTVHPVRNVLRDIQVIFERLGFEVKLGPEIEKDDYNFLKLNFEPNHPARDMQDTLYVKRSVELEDDVLLRTHTSSVQIRTMLTCEPPLRFIAPGKVYRNESVFITVPIDKVVSTR</sequence>
<comment type="caution">
    <text evidence="8">The sequence shown here is derived from an EMBL/GenBank/DDBJ whole genome shotgun (WGS) entry which is preliminary data.</text>
</comment>
<dbReference type="GO" id="GO:0000049">
    <property type="term" value="F:tRNA binding"/>
    <property type="evidence" value="ECO:0007669"/>
    <property type="project" value="InterPro"/>
</dbReference>
<reference evidence="8" key="3">
    <citation type="submission" date="2023-05" db="EMBL/GenBank/DDBJ databases">
        <authorList>
            <person name="Smith C.H."/>
        </authorList>
    </citation>
    <scope>NUCLEOTIDE SEQUENCE</scope>
    <source>
        <strain evidence="8">CHS0354</strain>
        <tissue evidence="8">Mantle</tissue>
    </source>
</reference>
<dbReference type="Pfam" id="PF02912">
    <property type="entry name" value="Phe_tRNA-synt_N"/>
    <property type="match status" value="1"/>
</dbReference>
<keyword evidence="6" id="KW-0175">Coiled coil</keyword>
<keyword evidence="5" id="KW-0030">Aminoacyl-tRNA synthetase</keyword>
<evidence type="ECO:0000313" key="8">
    <source>
        <dbReference type="EMBL" id="KAK3604803.1"/>
    </source>
</evidence>
<dbReference type="InterPro" id="IPR045864">
    <property type="entry name" value="aa-tRNA-synth_II/BPL/LPL"/>
</dbReference>
<reference evidence="8" key="2">
    <citation type="journal article" date="2021" name="Genome Biol. Evol.">
        <title>Developing a high-quality reference genome for a parasitic bivalve with doubly uniparental inheritance (Bivalvia: Unionida).</title>
        <authorList>
            <person name="Smith C.H."/>
        </authorList>
    </citation>
    <scope>NUCLEOTIDE SEQUENCE</scope>
    <source>
        <strain evidence="8">CHS0354</strain>
        <tissue evidence="8">Mantle</tissue>
    </source>
</reference>